<keyword evidence="3" id="KW-1185">Reference proteome</keyword>
<evidence type="ECO:0000259" key="1">
    <source>
        <dbReference type="PROSITE" id="PS51819"/>
    </source>
</evidence>
<accession>A0A402BF66</accession>
<dbReference type="InterPro" id="IPR029068">
    <property type="entry name" value="Glyas_Bleomycin-R_OHBP_Dase"/>
</dbReference>
<evidence type="ECO:0000313" key="2">
    <source>
        <dbReference type="EMBL" id="GCE30051.1"/>
    </source>
</evidence>
<dbReference type="EMBL" id="BIFT01000002">
    <property type="protein sequence ID" value="GCE30051.1"/>
    <property type="molecule type" value="Genomic_DNA"/>
</dbReference>
<sequence length="153" mass="16848">MNLKFEAVVIPVSDVDRAKEFYEKVMGFRVDVDYSSATYEEALGFRYPGATAYRIVQLTPPGSECSIQIGKGITKATPGTYQGLYLITSDIENTRAELLARGVKISEVFHFGPKGQTPGIAPGRADYNSFMTFSDPDGNGWLIQEVKKRAPGR</sequence>
<feature type="domain" description="VOC" evidence="1">
    <location>
        <begin position="4"/>
        <end position="146"/>
    </location>
</feature>
<dbReference type="PROSITE" id="PS51819">
    <property type="entry name" value="VOC"/>
    <property type="match status" value="1"/>
</dbReference>
<reference evidence="3" key="1">
    <citation type="submission" date="2018-12" db="EMBL/GenBank/DDBJ databases">
        <title>Tengunoibacter tsumagoiensis gen. nov., sp. nov., Dictyobacter kobayashii sp. nov., D. alpinus sp. nov., and D. joshuensis sp. nov. and description of Dictyobacteraceae fam. nov. within the order Ktedonobacterales isolated from Tengu-no-mugimeshi.</title>
        <authorList>
            <person name="Wang C.M."/>
            <person name="Zheng Y."/>
            <person name="Sakai Y."/>
            <person name="Toyoda A."/>
            <person name="Minakuchi Y."/>
            <person name="Abe K."/>
            <person name="Yokota A."/>
            <person name="Yabe S."/>
        </authorList>
    </citation>
    <scope>NUCLEOTIDE SEQUENCE [LARGE SCALE GENOMIC DNA]</scope>
    <source>
        <strain evidence="3">Uno16</strain>
    </source>
</reference>
<dbReference type="SUPFAM" id="SSF54593">
    <property type="entry name" value="Glyoxalase/Bleomycin resistance protein/Dihydroxybiphenyl dioxygenase"/>
    <property type="match status" value="1"/>
</dbReference>
<name>A0A402BF66_9CHLR</name>
<dbReference type="Gene3D" id="3.10.180.10">
    <property type="entry name" value="2,3-Dihydroxybiphenyl 1,2-Dioxygenase, domain 1"/>
    <property type="match status" value="1"/>
</dbReference>
<proteinExistence type="predicted"/>
<dbReference type="Proteomes" id="UP000287171">
    <property type="component" value="Unassembled WGS sequence"/>
</dbReference>
<dbReference type="InterPro" id="IPR004360">
    <property type="entry name" value="Glyas_Fos-R_dOase_dom"/>
</dbReference>
<comment type="caution">
    <text evidence="2">The sequence shown here is derived from an EMBL/GenBank/DDBJ whole genome shotgun (WGS) entry which is preliminary data.</text>
</comment>
<dbReference type="Pfam" id="PF00903">
    <property type="entry name" value="Glyoxalase"/>
    <property type="match status" value="1"/>
</dbReference>
<dbReference type="InterPro" id="IPR037523">
    <property type="entry name" value="VOC_core"/>
</dbReference>
<organism evidence="2 3">
    <name type="scientific">Dictyobacter alpinus</name>
    <dbReference type="NCBI Taxonomy" id="2014873"/>
    <lineage>
        <taxon>Bacteria</taxon>
        <taxon>Bacillati</taxon>
        <taxon>Chloroflexota</taxon>
        <taxon>Ktedonobacteria</taxon>
        <taxon>Ktedonobacterales</taxon>
        <taxon>Dictyobacteraceae</taxon>
        <taxon>Dictyobacter</taxon>
    </lineage>
</organism>
<evidence type="ECO:0000313" key="3">
    <source>
        <dbReference type="Proteomes" id="UP000287171"/>
    </source>
</evidence>
<dbReference type="RefSeq" id="WP_126630215.1">
    <property type="nucleotide sequence ID" value="NZ_BIFT01000002.1"/>
</dbReference>
<gene>
    <name evidence="2" type="ORF">KDA_55350</name>
</gene>
<dbReference type="OrthoDB" id="9803079at2"/>
<dbReference type="AlphaFoldDB" id="A0A402BF66"/>
<protein>
    <recommendedName>
        <fullName evidence="1">VOC domain-containing protein</fullName>
    </recommendedName>
</protein>